<reference evidence="5 6" key="1">
    <citation type="submission" date="2024-10" db="EMBL/GenBank/DDBJ databases">
        <authorList>
            <person name="Riesco R."/>
        </authorList>
    </citation>
    <scope>NUCLEOTIDE SEQUENCE [LARGE SCALE GENOMIC DNA]</scope>
    <source>
        <strain evidence="4 6">NCIMB 15448</strain>
        <strain evidence="2 5">NCIMB 15449</strain>
        <strain evidence="3 7">NCIMB 15450</strain>
    </source>
</reference>
<dbReference type="Proteomes" id="UP001609176">
    <property type="component" value="Unassembled WGS sequence"/>
</dbReference>
<keyword evidence="7" id="KW-1185">Reference proteome</keyword>
<proteinExistence type="predicted"/>
<evidence type="ECO:0000259" key="1">
    <source>
        <dbReference type="Pfam" id="PF19631"/>
    </source>
</evidence>
<feature type="domain" description="Trypsin-co-occurring" evidence="1">
    <location>
        <begin position="7"/>
        <end position="83"/>
    </location>
</feature>
<dbReference type="Proteomes" id="UP001609175">
    <property type="component" value="Unassembled WGS sequence"/>
</dbReference>
<dbReference type="Pfam" id="PF19631">
    <property type="entry name" value="Trypco2"/>
    <property type="match status" value="1"/>
</dbReference>
<dbReference type="InterPro" id="IPR045608">
    <property type="entry name" value="Trypco2"/>
</dbReference>
<dbReference type="Proteomes" id="UP001609219">
    <property type="component" value="Unassembled WGS sequence"/>
</dbReference>
<evidence type="ECO:0000313" key="7">
    <source>
        <dbReference type="Proteomes" id="UP001609219"/>
    </source>
</evidence>
<evidence type="ECO:0000313" key="4">
    <source>
        <dbReference type="EMBL" id="MFH5240871.1"/>
    </source>
</evidence>
<evidence type="ECO:0000313" key="5">
    <source>
        <dbReference type="Proteomes" id="UP001609175"/>
    </source>
</evidence>
<evidence type="ECO:0000313" key="6">
    <source>
        <dbReference type="Proteomes" id="UP001609176"/>
    </source>
</evidence>
<comment type="caution">
    <text evidence="4">The sequence shown here is derived from an EMBL/GenBank/DDBJ whole genome shotgun (WGS) entry which is preliminary data.</text>
</comment>
<gene>
    <name evidence="4" type="ORF">ACHIPV_03115</name>
    <name evidence="2" type="ORF">ACHIPZ_14660</name>
    <name evidence="3" type="ORF">ACHIRB_22715</name>
</gene>
<accession>A0ABW7KFQ0</accession>
<dbReference type="EMBL" id="JBIMSN010000106">
    <property type="protein sequence ID" value="MFH5231358.1"/>
    <property type="molecule type" value="Genomic_DNA"/>
</dbReference>
<dbReference type="RefSeq" id="WP_395115172.1">
    <property type="nucleotide sequence ID" value="NZ_JBIMSN010000106.1"/>
</dbReference>
<dbReference type="EMBL" id="JBIMSO010000053">
    <property type="protein sequence ID" value="MFH5209428.1"/>
    <property type="molecule type" value="Genomic_DNA"/>
</dbReference>
<protein>
    <submittedName>
        <fullName evidence="4">Trypco2 family protein</fullName>
    </submittedName>
</protein>
<sequence length="99" mass="10955">MADQNWVELSAALEVLKRQLIESEARNRDEQVSFSYGKLEVELALQLRSSDSAPDGLEFGLTTVVDDATVAAAPTHRISLQLQLRDNGLPLKGARHRRA</sequence>
<evidence type="ECO:0000313" key="2">
    <source>
        <dbReference type="EMBL" id="MFH5209428.1"/>
    </source>
</evidence>
<dbReference type="EMBL" id="JBIMSP010000003">
    <property type="protein sequence ID" value="MFH5240871.1"/>
    <property type="molecule type" value="Genomic_DNA"/>
</dbReference>
<evidence type="ECO:0000313" key="3">
    <source>
        <dbReference type="EMBL" id="MFH5231358.1"/>
    </source>
</evidence>
<organism evidence="4 6">
    <name type="scientific">Antrihabitans spumae</name>
    <dbReference type="NCBI Taxonomy" id="3373370"/>
    <lineage>
        <taxon>Bacteria</taxon>
        <taxon>Bacillati</taxon>
        <taxon>Actinomycetota</taxon>
        <taxon>Actinomycetes</taxon>
        <taxon>Mycobacteriales</taxon>
        <taxon>Nocardiaceae</taxon>
        <taxon>Antrihabitans</taxon>
    </lineage>
</organism>
<name>A0ABW7KFQ0_9NOCA</name>